<proteinExistence type="inferred from homology"/>
<evidence type="ECO:0000256" key="13">
    <source>
        <dbReference type="ARBA" id="ARBA00044562"/>
    </source>
</evidence>
<dbReference type="EC" id="1.15.1.1" evidence="4"/>
<evidence type="ECO:0000313" key="21">
    <source>
        <dbReference type="Proteomes" id="UP000694892"/>
    </source>
</evidence>
<comment type="catalytic activity">
    <reaction evidence="16">
        <text>Fe(III)-heme b-[protein] + nitric oxide + H2O = Fe(II)-heme b-[protein] + nitrite + 2 H(+)</text>
        <dbReference type="Rhea" id="RHEA:77711"/>
        <dbReference type="Rhea" id="RHEA-COMP:18975"/>
        <dbReference type="Rhea" id="RHEA-COMP:18976"/>
        <dbReference type="ChEBI" id="CHEBI:15377"/>
        <dbReference type="ChEBI" id="CHEBI:15378"/>
        <dbReference type="ChEBI" id="CHEBI:16301"/>
        <dbReference type="ChEBI" id="CHEBI:16480"/>
        <dbReference type="ChEBI" id="CHEBI:55376"/>
        <dbReference type="ChEBI" id="CHEBI:60344"/>
    </reaction>
    <physiologicalReaction direction="right-to-left" evidence="16">
        <dbReference type="Rhea" id="RHEA:77713"/>
    </physiologicalReaction>
</comment>
<evidence type="ECO:0000259" key="19">
    <source>
        <dbReference type="PROSITE" id="PS01033"/>
    </source>
</evidence>
<dbReference type="GO" id="GO:0019825">
    <property type="term" value="F:oxygen binding"/>
    <property type="evidence" value="ECO:0007669"/>
    <property type="project" value="InterPro"/>
</dbReference>
<evidence type="ECO:0000256" key="7">
    <source>
        <dbReference type="ARBA" id="ARBA00022723"/>
    </source>
</evidence>
<evidence type="ECO:0000256" key="12">
    <source>
        <dbReference type="ARBA" id="ARBA00044551"/>
    </source>
</evidence>
<dbReference type="EMBL" id="CM004483">
    <property type="protein sequence ID" value="OCT60712.1"/>
    <property type="molecule type" value="Genomic_DNA"/>
</dbReference>
<dbReference type="Proteomes" id="UP000694892">
    <property type="component" value="Chromosome 9_10S"/>
</dbReference>
<dbReference type="CDD" id="cd08924">
    <property type="entry name" value="Cygb"/>
    <property type="match status" value="1"/>
</dbReference>
<comment type="subcellular location">
    <subcellularLocation>
        <location evidence="2">Cytoplasm</location>
    </subcellularLocation>
    <subcellularLocation>
        <location evidence="1">Nucleus</location>
    </subcellularLocation>
</comment>
<evidence type="ECO:0000256" key="17">
    <source>
        <dbReference type="ARBA" id="ARBA00049899"/>
    </source>
</evidence>
<dbReference type="InterPro" id="IPR000971">
    <property type="entry name" value="Globin"/>
</dbReference>
<dbReference type="GO" id="GO:0005737">
    <property type="term" value="C:cytoplasm"/>
    <property type="evidence" value="ECO:0007669"/>
    <property type="project" value="UniProtKB-SubCell"/>
</dbReference>
<evidence type="ECO:0000256" key="6">
    <source>
        <dbReference type="ARBA" id="ARBA00022617"/>
    </source>
</evidence>
<keyword evidence="5" id="KW-0963">Cytoplasm</keyword>
<keyword evidence="18" id="KW-0813">Transport</keyword>
<dbReference type="GO" id="GO:0005506">
    <property type="term" value="F:iron ion binding"/>
    <property type="evidence" value="ECO:0007669"/>
    <property type="project" value="InterPro"/>
</dbReference>
<dbReference type="InterPro" id="IPR012292">
    <property type="entry name" value="Globin/Proto"/>
</dbReference>
<evidence type="ECO:0000256" key="11">
    <source>
        <dbReference type="ARBA" id="ARBA00044448"/>
    </source>
</evidence>
<evidence type="ECO:0000256" key="3">
    <source>
        <dbReference type="ARBA" id="ARBA00008705"/>
    </source>
</evidence>
<evidence type="ECO:0000256" key="2">
    <source>
        <dbReference type="ARBA" id="ARBA00004496"/>
    </source>
</evidence>
<accession>A0A974BTW4</accession>
<evidence type="ECO:0000256" key="4">
    <source>
        <dbReference type="ARBA" id="ARBA00012682"/>
    </source>
</evidence>
<reference evidence="21" key="1">
    <citation type="journal article" date="2016" name="Nature">
        <title>Genome evolution in the allotetraploid frog Xenopus laevis.</title>
        <authorList>
            <person name="Session A.M."/>
            <person name="Uno Y."/>
            <person name="Kwon T."/>
            <person name="Chapman J.A."/>
            <person name="Toyoda A."/>
            <person name="Takahashi S."/>
            <person name="Fukui A."/>
            <person name="Hikosaka A."/>
            <person name="Suzuki A."/>
            <person name="Kondo M."/>
            <person name="van Heeringen S.J."/>
            <person name="Quigley I."/>
            <person name="Heinz S."/>
            <person name="Ogino H."/>
            <person name="Ochi H."/>
            <person name="Hellsten U."/>
            <person name="Lyons J.B."/>
            <person name="Simakov O."/>
            <person name="Putnam N."/>
            <person name="Stites J."/>
            <person name="Kuroki Y."/>
            <person name="Tanaka T."/>
            <person name="Michiue T."/>
            <person name="Watanabe M."/>
            <person name="Bogdanovic O."/>
            <person name="Lister R."/>
            <person name="Georgiou G."/>
            <person name="Paranjpe S.S."/>
            <person name="van Kruijsbergen I."/>
            <person name="Shu S."/>
            <person name="Carlson J."/>
            <person name="Kinoshita T."/>
            <person name="Ohta Y."/>
            <person name="Mawaribuchi S."/>
            <person name="Jenkins J."/>
            <person name="Grimwood J."/>
            <person name="Schmutz J."/>
            <person name="Mitros T."/>
            <person name="Mozaffari S.V."/>
            <person name="Suzuki Y."/>
            <person name="Haramoto Y."/>
            <person name="Yamamoto T.S."/>
            <person name="Takagi C."/>
            <person name="Heald R."/>
            <person name="Miller K."/>
            <person name="Haudenschild C."/>
            <person name="Kitzman J."/>
            <person name="Nakayama T."/>
            <person name="Izutsu Y."/>
            <person name="Robert J."/>
            <person name="Fortriede J."/>
            <person name="Burns K."/>
            <person name="Lotay V."/>
            <person name="Karimi K."/>
            <person name="Yasuoka Y."/>
            <person name="Dichmann D.S."/>
            <person name="Flajnik M.F."/>
            <person name="Houston D.W."/>
            <person name="Shendure J."/>
            <person name="DuPasquier L."/>
            <person name="Vize P.D."/>
            <person name="Zorn A.M."/>
            <person name="Ito M."/>
            <person name="Marcotte E.M."/>
            <person name="Wallingford J.B."/>
            <person name="Ito Y."/>
            <person name="Asashima M."/>
            <person name="Ueno N."/>
            <person name="Matsuda Y."/>
            <person name="Veenstra G.J."/>
            <person name="Fujiyama A."/>
            <person name="Harland R.M."/>
            <person name="Taira M."/>
            <person name="Rokhsar D.S."/>
        </authorList>
    </citation>
    <scope>NUCLEOTIDE SEQUENCE [LARGE SCALE GENOMIC DNA]</scope>
    <source>
        <strain evidence="21">J</strain>
    </source>
</reference>
<dbReference type="GO" id="GO:0005634">
    <property type="term" value="C:nucleus"/>
    <property type="evidence" value="ECO:0007669"/>
    <property type="project" value="UniProtKB-SubCell"/>
</dbReference>
<dbReference type="PANTHER" id="PTHR46783">
    <property type="entry name" value="CYTOGLOBIN"/>
    <property type="match status" value="1"/>
</dbReference>
<dbReference type="FunFam" id="1.10.490.10:FF:000005">
    <property type="entry name" value="Cytoglobin"/>
    <property type="match status" value="1"/>
</dbReference>
<evidence type="ECO:0000256" key="14">
    <source>
        <dbReference type="ARBA" id="ARBA00044569"/>
    </source>
</evidence>
<comment type="catalytic activity">
    <reaction evidence="17">
        <text>H2O2 + AH2 = A + 2 H2O</text>
        <dbReference type="Rhea" id="RHEA:30275"/>
        <dbReference type="ChEBI" id="CHEBI:13193"/>
        <dbReference type="ChEBI" id="CHEBI:15377"/>
        <dbReference type="ChEBI" id="CHEBI:16240"/>
        <dbReference type="ChEBI" id="CHEBI:17499"/>
    </reaction>
    <physiologicalReaction direction="left-to-right" evidence="17">
        <dbReference type="Rhea" id="RHEA:30276"/>
    </physiologicalReaction>
</comment>
<dbReference type="InterPro" id="IPR009050">
    <property type="entry name" value="Globin-like_sf"/>
</dbReference>
<dbReference type="InterPro" id="IPR013314">
    <property type="entry name" value="Globin_lamprey/hagfish"/>
</dbReference>
<evidence type="ECO:0000256" key="16">
    <source>
        <dbReference type="ARBA" id="ARBA00048118"/>
    </source>
</evidence>
<feature type="domain" description="Globin" evidence="19">
    <location>
        <begin position="18"/>
        <end position="167"/>
    </location>
</feature>
<dbReference type="AlphaFoldDB" id="A0A974BTW4"/>
<evidence type="ECO:0000256" key="8">
    <source>
        <dbReference type="ARBA" id="ARBA00023002"/>
    </source>
</evidence>
<comment type="similarity">
    <text evidence="3 18">Belongs to the globin family.</text>
</comment>
<evidence type="ECO:0000256" key="10">
    <source>
        <dbReference type="ARBA" id="ARBA00023242"/>
    </source>
</evidence>
<gene>
    <name evidence="20" type="ORF">XELAEV_18046733mg</name>
</gene>
<dbReference type="SUPFAM" id="SSF46458">
    <property type="entry name" value="Globin-like"/>
    <property type="match status" value="1"/>
</dbReference>
<evidence type="ECO:0000313" key="20">
    <source>
        <dbReference type="EMBL" id="OCT60712.1"/>
    </source>
</evidence>
<evidence type="ECO:0000256" key="15">
    <source>
        <dbReference type="ARBA" id="ARBA00047393"/>
    </source>
</evidence>
<name>A0A974BTW4_XENLA</name>
<keyword evidence="6 18" id="KW-0349">Heme</keyword>
<dbReference type="PANTHER" id="PTHR46783:SF2">
    <property type="entry name" value="CYTOGLOBIN"/>
    <property type="match status" value="1"/>
</dbReference>
<evidence type="ECO:0000256" key="9">
    <source>
        <dbReference type="ARBA" id="ARBA00023004"/>
    </source>
</evidence>
<evidence type="ECO:0000256" key="1">
    <source>
        <dbReference type="ARBA" id="ARBA00004123"/>
    </source>
</evidence>
<dbReference type="GO" id="GO:0005344">
    <property type="term" value="F:oxygen carrier activity"/>
    <property type="evidence" value="ECO:0007669"/>
    <property type="project" value="UniProtKB-KW"/>
</dbReference>
<evidence type="ECO:0000256" key="5">
    <source>
        <dbReference type="ARBA" id="ARBA00022490"/>
    </source>
</evidence>
<keyword evidence="10" id="KW-0539">Nucleus</keyword>
<dbReference type="PROSITE" id="PS01033">
    <property type="entry name" value="GLOBIN"/>
    <property type="match status" value="1"/>
</dbReference>
<dbReference type="PRINTS" id="PR01906">
    <property type="entry name" value="FISHGLOBIN"/>
</dbReference>
<dbReference type="GO" id="GO:0020037">
    <property type="term" value="F:heme binding"/>
    <property type="evidence" value="ECO:0007669"/>
    <property type="project" value="InterPro"/>
</dbReference>
<organism evidence="20 21">
    <name type="scientific">Xenopus laevis</name>
    <name type="common">African clawed frog</name>
    <dbReference type="NCBI Taxonomy" id="8355"/>
    <lineage>
        <taxon>Eukaryota</taxon>
        <taxon>Metazoa</taxon>
        <taxon>Chordata</taxon>
        <taxon>Craniata</taxon>
        <taxon>Vertebrata</taxon>
        <taxon>Euteleostomi</taxon>
        <taxon>Amphibia</taxon>
        <taxon>Batrachia</taxon>
        <taxon>Anura</taxon>
        <taxon>Pipoidea</taxon>
        <taxon>Pipidae</taxon>
        <taxon>Xenopodinae</taxon>
        <taxon>Xenopus</taxon>
        <taxon>Xenopus</taxon>
    </lineage>
</organism>
<keyword evidence="8" id="KW-0560">Oxidoreductase</keyword>
<sequence>MEKVQGENDMERWERLEEITESERGVIKETWARVYANCEDVGVSILIRFFVNFPSAKQHFSQFKHMEDPLEMEGSVQLRKHGRRVMGAVNSVVENLGDPEKVTTVLSIVGKSHALKHKVEPVYFKILTGVMLEVFAEEYAKDFTPDVQLVWNKLRSLIYSHVQSAYKESAADRPLFTCNSPQTTTMVLEIYCNSWRAACLTSLLNHSGFCIHTRIYSHIYIYLYSSAKPKATVWG</sequence>
<dbReference type="Gene3D" id="1.10.490.10">
    <property type="entry name" value="Globins"/>
    <property type="match status" value="1"/>
</dbReference>
<dbReference type="GO" id="GO:0004784">
    <property type="term" value="F:superoxide dismutase activity"/>
    <property type="evidence" value="ECO:0007669"/>
    <property type="project" value="UniProtKB-EC"/>
</dbReference>
<keyword evidence="18" id="KW-0561">Oxygen transport</keyword>
<evidence type="ECO:0000256" key="18">
    <source>
        <dbReference type="RuleBase" id="RU000356"/>
    </source>
</evidence>
<keyword evidence="7" id="KW-0479">Metal-binding</keyword>
<dbReference type="Pfam" id="PF00042">
    <property type="entry name" value="Globin"/>
    <property type="match status" value="1"/>
</dbReference>
<keyword evidence="9" id="KW-0408">Iron</keyword>
<protein>
    <recommendedName>
        <fullName evidence="4">superoxide dismutase</fullName>
        <ecNumber evidence="4">1.15.1.1</ecNumber>
    </recommendedName>
    <alternativeName>
        <fullName evidence="12">Nitrite reductase CYGB</fullName>
    </alternativeName>
    <alternativeName>
        <fullName evidence="14">Pseudoperoxidase CYGB</fullName>
    </alternativeName>
    <alternativeName>
        <fullName evidence="13">Superoxide dismutase CYGB</fullName>
    </alternativeName>
</protein>
<comment type="catalytic activity">
    <reaction evidence="15">
        <text>2 superoxide + 2 H(+) = H2O2 + O2</text>
        <dbReference type="Rhea" id="RHEA:20696"/>
        <dbReference type="ChEBI" id="CHEBI:15378"/>
        <dbReference type="ChEBI" id="CHEBI:15379"/>
        <dbReference type="ChEBI" id="CHEBI:16240"/>
        <dbReference type="ChEBI" id="CHEBI:18421"/>
        <dbReference type="EC" id="1.15.1.1"/>
    </reaction>
    <physiologicalReaction direction="left-to-right" evidence="15">
        <dbReference type="Rhea" id="RHEA:20697"/>
    </physiologicalReaction>
</comment>
<comment type="catalytic activity">
    <reaction evidence="11">
        <text>Fe(II)-heme b-[protein] + nitric oxide + O2 = Fe(III)-heme b-[protein] + nitrate</text>
        <dbReference type="Rhea" id="RHEA:78091"/>
        <dbReference type="Rhea" id="RHEA-COMP:18975"/>
        <dbReference type="Rhea" id="RHEA-COMP:18976"/>
        <dbReference type="ChEBI" id="CHEBI:15379"/>
        <dbReference type="ChEBI" id="CHEBI:16480"/>
        <dbReference type="ChEBI" id="CHEBI:17632"/>
        <dbReference type="ChEBI" id="CHEBI:55376"/>
        <dbReference type="ChEBI" id="CHEBI:60344"/>
    </reaction>
    <physiologicalReaction direction="left-to-right" evidence="11">
        <dbReference type="Rhea" id="RHEA:78092"/>
    </physiologicalReaction>
</comment>